<evidence type="ECO:0000313" key="2">
    <source>
        <dbReference type="EMBL" id="GGL07275.1"/>
    </source>
</evidence>
<evidence type="ECO:0000313" key="5">
    <source>
        <dbReference type="Proteomes" id="UP000746584"/>
    </source>
</evidence>
<dbReference type="Proteomes" id="UP000648535">
    <property type="component" value="Unassembled WGS sequence"/>
</dbReference>
<dbReference type="Proteomes" id="UP000746584">
    <property type="component" value="Unassembled WGS sequence"/>
</dbReference>
<sequence length="82" mass="8776">MLESLLRIPALAGGVGAGYLFATADGNGWLIGLGIFAAAVCVASFIGGWAAADAEKDRTLDEAIARKDEWEQQHDEDRARER</sequence>
<protein>
    <submittedName>
        <fullName evidence="2">Uncharacterized protein</fullName>
    </submittedName>
</protein>
<reference evidence="3 5" key="3">
    <citation type="submission" date="2021-01" db="EMBL/GenBank/DDBJ databases">
        <title>Sequencing the genomes of 1000 actinobacteria strains.</title>
        <authorList>
            <person name="Klenk H.-P."/>
        </authorList>
    </citation>
    <scope>NUCLEOTIDE SEQUENCE [LARGE SCALE GENOMIC DNA]</scope>
    <source>
        <strain evidence="3 5">DSM 20542</strain>
    </source>
</reference>
<feature type="transmembrane region" description="Helical" evidence="1">
    <location>
        <begin position="28"/>
        <end position="52"/>
    </location>
</feature>
<dbReference type="EMBL" id="JAFBCG010000001">
    <property type="protein sequence ID" value="MBM7802520.1"/>
    <property type="molecule type" value="Genomic_DNA"/>
</dbReference>
<evidence type="ECO:0000313" key="4">
    <source>
        <dbReference type="Proteomes" id="UP000648535"/>
    </source>
</evidence>
<accession>A0A8H9GA44</accession>
<keyword evidence="1" id="KW-0472">Membrane</keyword>
<comment type="caution">
    <text evidence="2">The sequence shown here is derived from an EMBL/GenBank/DDBJ whole genome shotgun (WGS) entry which is preliminary data.</text>
</comment>
<name>A0A8H9GA44_9MICO</name>
<feature type="transmembrane region" description="Helical" evidence="1">
    <location>
        <begin position="5"/>
        <end position="22"/>
    </location>
</feature>
<dbReference type="EMBL" id="BMOI01000012">
    <property type="protein sequence ID" value="GGL07275.1"/>
    <property type="molecule type" value="Genomic_DNA"/>
</dbReference>
<reference evidence="2" key="2">
    <citation type="submission" date="2020-09" db="EMBL/GenBank/DDBJ databases">
        <authorList>
            <person name="Sun Q."/>
            <person name="Ohkuma M."/>
        </authorList>
    </citation>
    <scope>NUCLEOTIDE SEQUENCE</scope>
    <source>
        <strain evidence="2">JCM 1480</strain>
    </source>
</reference>
<reference evidence="2" key="1">
    <citation type="journal article" date="2014" name="Int. J. Syst. Evol. Microbiol.">
        <title>Complete genome sequence of Corynebacterium casei LMG S-19264T (=DSM 44701T), isolated from a smear-ripened cheese.</title>
        <authorList>
            <consortium name="US DOE Joint Genome Institute (JGI-PGF)"/>
            <person name="Walter F."/>
            <person name="Albersmeier A."/>
            <person name="Kalinowski J."/>
            <person name="Ruckert C."/>
        </authorList>
    </citation>
    <scope>NUCLEOTIDE SEQUENCE</scope>
    <source>
        <strain evidence="2">JCM 1480</strain>
    </source>
</reference>
<keyword evidence="1" id="KW-1133">Transmembrane helix</keyword>
<gene>
    <name evidence="2" type="ORF">GCM10009769_26940</name>
    <name evidence="3" type="ORF">JOE58_001771</name>
</gene>
<keyword evidence="1" id="KW-0812">Transmembrane</keyword>
<dbReference type="RefSeq" id="WP_217504105.1">
    <property type="nucleotide sequence ID" value="NZ_BMOI01000012.1"/>
</dbReference>
<keyword evidence="5" id="KW-1185">Reference proteome</keyword>
<dbReference type="AlphaFoldDB" id="A0A8H9GA44"/>
<organism evidence="2 4">
    <name type="scientific">Curtobacterium luteum</name>
    <dbReference type="NCBI Taxonomy" id="33881"/>
    <lineage>
        <taxon>Bacteria</taxon>
        <taxon>Bacillati</taxon>
        <taxon>Actinomycetota</taxon>
        <taxon>Actinomycetes</taxon>
        <taxon>Micrococcales</taxon>
        <taxon>Microbacteriaceae</taxon>
        <taxon>Curtobacterium</taxon>
    </lineage>
</organism>
<evidence type="ECO:0000256" key="1">
    <source>
        <dbReference type="SAM" id="Phobius"/>
    </source>
</evidence>
<evidence type="ECO:0000313" key="3">
    <source>
        <dbReference type="EMBL" id="MBM7802520.1"/>
    </source>
</evidence>
<proteinExistence type="predicted"/>